<reference evidence="2" key="1">
    <citation type="journal article" date="2021" name="PeerJ">
        <title>Extensive microbial diversity within the chicken gut microbiome revealed by metagenomics and culture.</title>
        <authorList>
            <person name="Gilroy R."/>
            <person name="Ravi A."/>
            <person name="Getino M."/>
            <person name="Pursley I."/>
            <person name="Horton D.L."/>
            <person name="Alikhan N.F."/>
            <person name="Baker D."/>
            <person name="Gharbi K."/>
            <person name="Hall N."/>
            <person name="Watson M."/>
            <person name="Adriaenssens E.M."/>
            <person name="Foster-Nyarko E."/>
            <person name="Jarju S."/>
            <person name="Secka A."/>
            <person name="Antonio M."/>
            <person name="Oren A."/>
            <person name="Chaudhuri R.R."/>
            <person name="La Ragione R."/>
            <person name="Hildebrand F."/>
            <person name="Pallen M.J."/>
        </authorList>
    </citation>
    <scope>NUCLEOTIDE SEQUENCE</scope>
    <source>
        <strain evidence="2">CHK169-2315</strain>
    </source>
</reference>
<evidence type="ECO:0000259" key="1">
    <source>
        <dbReference type="Pfam" id="PF13478"/>
    </source>
</evidence>
<organism evidence="2 3">
    <name type="scientific">Candidatus Pseudogracilibacillus intestinigallinarum</name>
    <dbReference type="NCBI Taxonomy" id="2838742"/>
    <lineage>
        <taxon>Bacteria</taxon>
        <taxon>Bacillati</taxon>
        <taxon>Bacillota</taxon>
        <taxon>Bacilli</taxon>
        <taxon>Bacillales</taxon>
        <taxon>Bacillaceae</taxon>
        <taxon>Pseudogracilibacillus</taxon>
    </lineage>
</organism>
<evidence type="ECO:0000313" key="2">
    <source>
        <dbReference type="EMBL" id="HIV73824.1"/>
    </source>
</evidence>
<gene>
    <name evidence="2" type="ORF">H9895_01945</name>
</gene>
<sequence>MMEDKAYAFWLAANKGEEKCCLATIIQLETEGKYEPLRLCMTESGKIETTIDQTDIIHAIRPILMEKMQAHLGQSEMQEVILKSGDTLQVFVDIYIPKSKIIIFGAGHDAIPVAHFSQKLGFETTVVDARETFNSAENFPNCERIIAHPSSFTEKVPVSPFTYVIIMNHHIEKDRETLQFALQSPSPYVGVLGPRSRREKMLTQLKEDDVIFSGEVLEKMYNPIGLDIGAETPEEIAISILSEIIAIQKGHQGGFLHDQHQIHRHTSKYEEVGKGISYVQGTN</sequence>
<dbReference type="Pfam" id="PF13478">
    <property type="entry name" value="XdhC_C"/>
    <property type="match status" value="1"/>
</dbReference>
<dbReference type="Proteomes" id="UP000823937">
    <property type="component" value="Unassembled WGS sequence"/>
</dbReference>
<evidence type="ECO:0000313" key="3">
    <source>
        <dbReference type="Proteomes" id="UP000823937"/>
    </source>
</evidence>
<dbReference type="AlphaFoldDB" id="A0A9D1TIV8"/>
<comment type="caution">
    <text evidence="2">The sequence shown here is derived from an EMBL/GenBank/DDBJ whole genome shotgun (WGS) entry which is preliminary data.</text>
</comment>
<protein>
    <submittedName>
        <fullName evidence="2">XdhC family protein</fullName>
    </submittedName>
</protein>
<dbReference type="InterPro" id="IPR052698">
    <property type="entry name" value="MoCofactor_Util/Proc"/>
</dbReference>
<dbReference type="Gene3D" id="3.40.50.720">
    <property type="entry name" value="NAD(P)-binding Rossmann-like Domain"/>
    <property type="match status" value="1"/>
</dbReference>
<dbReference type="InterPro" id="IPR027051">
    <property type="entry name" value="XdhC_Rossmann_dom"/>
</dbReference>
<feature type="domain" description="XdhC Rossmann" evidence="1">
    <location>
        <begin position="101"/>
        <end position="244"/>
    </location>
</feature>
<dbReference type="PANTHER" id="PTHR30388:SF6">
    <property type="entry name" value="XANTHINE DEHYDROGENASE SUBUNIT A-RELATED"/>
    <property type="match status" value="1"/>
</dbReference>
<dbReference type="PANTHER" id="PTHR30388">
    <property type="entry name" value="ALDEHYDE OXIDOREDUCTASE MOLYBDENUM COFACTOR ASSEMBLY PROTEIN"/>
    <property type="match status" value="1"/>
</dbReference>
<proteinExistence type="predicted"/>
<accession>A0A9D1TIV8</accession>
<dbReference type="EMBL" id="DXHX01000028">
    <property type="protein sequence ID" value="HIV73824.1"/>
    <property type="molecule type" value="Genomic_DNA"/>
</dbReference>
<reference evidence="2" key="2">
    <citation type="submission" date="2021-04" db="EMBL/GenBank/DDBJ databases">
        <authorList>
            <person name="Gilroy R."/>
        </authorList>
    </citation>
    <scope>NUCLEOTIDE SEQUENCE</scope>
    <source>
        <strain evidence="2">CHK169-2315</strain>
    </source>
</reference>
<name>A0A9D1TIV8_9BACI</name>